<evidence type="ECO:0000256" key="3">
    <source>
        <dbReference type="ARBA" id="ARBA00023295"/>
    </source>
</evidence>
<dbReference type="SMART" id="SM00642">
    <property type="entry name" value="Aamy"/>
    <property type="match status" value="1"/>
</dbReference>
<evidence type="ECO:0000259" key="5">
    <source>
        <dbReference type="SMART" id="SM00642"/>
    </source>
</evidence>
<protein>
    <submittedName>
        <fullName evidence="6">Glycogen debranching protein</fullName>
    </submittedName>
    <submittedName>
        <fullName evidence="7">Isoamylase</fullName>
        <ecNumber evidence="7">3.2.1.-</ecNumber>
    </submittedName>
</protein>
<keyword evidence="3 7" id="KW-0326">Glycosidase</keyword>
<comment type="similarity">
    <text evidence="1">Belongs to the glycosyl hydrolase 13 family.</text>
</comment>
<accession>A0A0C1V6S1</accession>
<dbReference type="NCBIfam" id="TIGR02100">
    <property type="entry name" value="glgX_debranch"/>
    <property type="match status" value="1"/>
</dbReference>
<dbReference type="CDD" id="cd11326">
    <property type="entry name" value="AmyAc_Glg_debranch"/>
    <property type="match status" value="1"/>
</dbReference>
<dbReference type="InterPro" id="IPR011837">
    <property type="entry name" value="Glycogen_debranch_GlgX"/>
</dbReference>
<dbReference type="SUPFAM" id="SSF81296">
    <property type="entry name" value="E set domains"/>
    <property type="match status" value="1"/>
</dbReference>
<dbReference type="InterPro" id="IPR044505">
    <property type="entry name" value="GlgX_Isoamylase_N_E_set"/>
</dbReference>
<dbReference type="InterPro" id="IPR013780">
    <property type="entry name" value="Glyco_hydro_b"/>
</dbReference>
<keyword evidence="2 7" id="KW-0378">Hydrolase</keyword>
<feature type="domain" description="Glycosyl hydrolase family 13 catalytic" evidence="5">
    <location>
        <begin position="168"/>
        <end position="579"/>
    </location>
</feature>
<evidence type="ECO:0000313" key="6">
    <source>
        <dbReference type="EMBL" id="KIE59435.1"/>
    </source>
</evidence>
<gene>
    <name evidence="6" type="ORF">A946_01770</name>
    <name evidence="7" type="ORF">kam1_1349</name>
</gene>
<dbReference type="CDD" id="cd02856">
    <property type="entry name" value="E_set_GDE_Isoamylase_N"/>
    <property type="match status" value="1"/>
</dbReference>
<dbReference type="InterPro" id="IPR014756">
    <property type="entry name" value="Ig_E-set"/>
</dbReference>
<evidence type="ECO:0000313" key="7">
    <source>
        <dbReference type="EMBL" id="QDQ42574.1"/>
    </source>
</evidence>
<dbReference type="GO" id="GO:0004135">
    <property type="term" value="F:amylo-alpha-1,6-glucosidase activity"/>
    <property type="evidence" value="ECO:0007669"/>
    <property type="project" value="InterPro"/>
</dbReference>
<dbReference type="InterPro" id="IPR017853">
    <property type="entry name" value="GH"/>
</dbReference>
<dbReference type="Proteomes" id="UP000031594">
    <property type="component" value="Unassembled WGS sequence"/>
</dbReference>
<keyword evidence="8" id="KW-1185">Reference proteome</keyword>
<dbReference type="STRING" id="1202785.A946_01770"/>
<dbReference type="SUPFAM" id="SSF51011">
    <property type="entry name" value="Glycosyl hydrolase domain"/>
    <property type="match status" value="1"/>
</dbReference>
<evidence type="ECO:0000256" key="1">
    <source>
        <dbReference type="ARBA" id="ARBA00008061"/>
    </source>
</evidence>
<dbReference type="OrthoDB" id="9761875at2"/>
<feature type="region of interest" description="Disordered" evidence="4">
    <location>
        <begin position="478"/>
        <end position="497"/>
    </location>
</feature>
<evidence type="ECO:0000313" key="9">
    <source>
        <dbReference type="Proteomes" id="UP000315925"/>
    </source>
</evidence>
<reference evidence="9" key="3">
    <citation type="submission" date="2019-03" db="EMBL/GenBank/DDBJ databases">
        <title>Complete genome of Methylacidiphilum kamchatkense Kam1.</title>
        <authorList>
            <person name="Kruse T."/>
            <person name="Murarilal Ratnadevi C."/>
            <person name="Erikstad H.-A."/>
            <person name="Birkeland N.-K."/>
        </authorList>
    </citation>
    <scope>NUCLEOTIDE SEQUENCE [LARGE SCALE GENOMIC DNA]</scope>
    <source>
        <strain evidence="9">kam1</strain>
    </source>
</reference>
<dbReference type="EMBL" id="CP037899">
    <property type="protein sequence ID" value="QDQ42574.1"/>
    <property type="molecule type" value="Genomic_DNA"/>
</dbReference>
<proteinExistence type="inferred from homology"/>
<dbReference type="GO" id="GO:0005980">
    <property type="term" value="P:glycogen catabolic process"/>
    <property type="evidence" value="ECO:0007669"/>
    <property type="project" value="InterPro"/>
</dbReference>
<dbReference type="InterPro" id="IPR004193">
    <property type="entry name" value="Glyco_hydro_13_N"/>
</dbReference>
<dbReference type="Gene3D" id="2.60.40.10">
    <property type="entry name" value="Immunoglobulins"/>
    <property type="match status" value="1"/>
</dbReference>
<dbReference type="RefSeq" id="WP_039720692.1">
    <property type="nucleotide sequence ID" value="NZ_CP037899.1"/>
</dbReference>
<dbReference type="PANTHER" id="PTHR43002">
    <property type="entry name" value="GLYCOGEN DEBRANCHING ENZYME"/>
    <property type="match status" value="1"/>
</dbReference>
<dbReference type="Pfam" id="PF02922">
    <property type="entry name" value="CBM_48"/>
    <property type="match status" value="1"/>
</dbReference>
<dbReference type="Gene3D" id="2.60.40.1180">
    <property type="entry name" value="Golgi alpha-mannosidase II"/>
    <property type="match status" value="1"/>
</dbReference>
<evidence type="ECO:0000313" key="8">
    <source>
        <dbReference type="Proteomes" id="UP000031594"/>
    </source>
</evidence>
<dbReference type="SUPFAM" id="SSF51445">
    <property type="entry name" value="(Trans)glycosidases"/>
    <property type="match status" value="1"/>
</dbReference>
<organism evidence="7 9">
    <name type="scientific">Methylacidiphilum kamchatkense Kam1</name>
    <dbReference type="NCBI Taxonomy" id="1202785"/>
    <lineage>
        <taxon>Bacteria</taxon>
        <taxon>Pseudomonadati</taxon>
        <taxon>Verrucomicrobiota</taxon>
        <taxon>Methylacidiphilae</taxon>
        <taxon>Methylacidiphilales</taxon>
        <taxon>Methylacidiphilaceae</taxon>
        <taxon>Methylacidiphilum (ex Ratnadevi et al. 2023)</taxon>
    </lineage>
</organism>
<dbReference type="EC" id="3.2.1.-" evidence="7"/>
<name>A0A0C1V6S1_9BACT</name>
<reference evidence="7" key="2">
    <citation type="journal article" date="2019" name="BMC Genomics">
        <title>Complete genome sequence analysis of the thermoacidophilic verrucomicrobial methanotroph 'Candidatus Methylacidiphilum kamchatkense' strain Kam1 and comparison with its closest relatives.</title>
        <authorList>
            <person name="Kruse T."/>
            <person name="Ratnadevi C.M."/>
            <person name="Erikstad H.A."/>
            <person name="Birkeland N.K."/>
        </authorList>
    </citation>
    <scope>NUCLEOTIDE SEQUENCE</scope>
    <source>
        <strain evidence="7">Kam1</strain>
    </source>
</reference>
<dbReference type="Pfam" id="PF00128">
    <property type="entry name" value="Alpha-amylase"/>
    <property type="match status" value="2"/>
</dbReference>
<feature type="compositionally biased region" description="Basic and acidic residues" evidence="4">
    <location>
        <begin position="478"/>
        <end position="487"/>
    </location>
</feature>
<dbReference type="Gene3D" id="3.20.20.80">
    <property type="entry name" value="Glycosidases"/>
    <property type="match status" value="1"/>
</dbReference>
<dbReference type="InterPro" id="IPR013783">
    <property type="entry name" value="Ig-like_fold"/>
</dbReference>
<dbReference type="EMBL" id="JQNX01000001">
    <property type="protein sequence ID" value="KIE59435.1"/>
    <property type="molecule type" value="Genomic_DNA"/>
</dbReference>
<dbReference type="KEGG" id="mkc:kam1_1349"/>
<dbReference type="InterPro" id="IPR006047">
    <property type="entry name" value="GH13_cat_dom"/>
</dbReference>
<evidence type="ECO:0000256" key="4">
    <source>
        <dbReference type="SAM" id="MobiDB-lite"/>
    </source>
</evidence>
<dbReference type="Proteomes" id="UP000315925">
    <property type="component" value="Chromosome"/>
</dbReference>
<sequence length="714" mass="81171">MEKDTIYTALPGRTYPLGATWDGQGVNFALYAEHATKVELCLFDSTGKETKIPITDCTDYIWNVYIPSLAPGQLYGYRVHGPYEPQLGHRFNPHKLLLDPYAKLIKGELNWNEAVFGYKINDPQSDLSFNETDSAPYVPLSVVVDSNQSTGKKEPKPSIPWHKTIIYELHVKGFTQKNEKIPPEFRGTFLGLASKPVIDYLLNLGITAVELMPIHQHISEEHLIRKGLVNYWGYNTIGFFAPDQRFVASQTDLDPIAQFQTMVQALHAAGIEIILDVVYNHTAEGNQLGPTLCFRGIDNAAYYRLSVDNPRYYMDFSGCGNGFNMQNPRVLQLIMDSLRYWVDTMGVDGFRFDLASALARELYEVDKLSTFFDAILQDPILSQVKLIAEPWDVGDGGYQVGNFPVGWAEWNGRYRDDVRKFWKGDLGTLPEFANRLAGSSDLYEQSGRKPYASINFVTCHDGFTLTDLVSYNQKHNEANLEENRDGNNDNNSWNCGIEGPTDDPSILELRTRQRKNFLATLLFSIGVPMLLAGDELGHSQKGNNNAYCQDNELTWLDWNLEEQEKNEFLQFVIKLIKIRKEEPVFQRSKFFHGRTIRGTNIKDILWLDCDGSPLTDEKWNAGFIKSFQVYMAGDLIGDIDSEGKPIKGNSILICFNGSENDIVFKLPTRRNNRSWTRVIDTSNGQLPEEDFPGESNYQLKNRSLVLFRGLRPKE</sequence>
<evidence type="ECO:0000256" key="2">
    <source>
        <dbReference type="ARBA" id="ARBA00022801"/>
    </source>
</evidence>
<reference evidence="6 8" key="1">
    <citation type="submission" date="2014-08" db="EMBL/GenBank/DDBJ databases">
        <title>Methylacidiphilum kamchatkense strain Kam1 draft genome sequence.</title>
        <authorList>
            <person name="Birkeland N.-K."/>
            <person name="Erikstad H.A."/>
        </authorList>
    </citation>
    <scope>NUCLEOTIDE SEQUENCE [LARGE SCALE GENOMIC DNA]</scope>
    <source>
        <strain evidence="6 8">Kam1</strain>
    </source>
</reference>
<dbReference type="AlphaFoldDB" id="A0A0C1V6S1"/>